<dbReference type="SMART" id="SM00382">
    <property type="entry name" value="AAA"/>
    <property type="match status" value="1"/>
</dbReference>
<evidence type="ECO:0000256" key="1">
    <source>
        <dbReference type="ARBA" id="ARBA00022448"/>
    </source>
</evidence>
<dbReference type="InterPro" id="IPR051782">
    <property type="entry name" value="ABC_Transporter_VariousFunc"/>
</dbReference>
<keyword evidence="3 6" id="KW-0067">ATP-binding</keyword>
<keyword evidence="2" id="KW-0547">Nucleotide-binding</keyword>
<dbReference type="RefSeq" id="WP_008322915.1">
    <property type="nucleotide sequence ID" value="NZ_AOLK01000011.1"/>
</dbReference>
<evidence type="ECO:0000256" key="3">
    <source>
        <dbReference type="ARBA" id="ARBA00022840"/>
    </source>
</evidence>
<dbReference type="OrthoDB" id="87732at2157"/>
<dbReference type="Pfam" id="PF00005">
    <property type="entry name" value="ABC_tran"/>
    <property type="match status" value="1"/>
</dbReference>
<evidence type="ECO:0000256" key="4">
    <source>
        <dbReference type="SAM" id="MobiDB-lite"/>
    </source>
</evidence>
<gene>
    <name evidence="6" type="ORF">C453_04154</name>
</gene>
<name>M0HSG5_HALEO</name>
<dbReference type="STRING" id="1230453.C453_04154"/>
<feature type="domain" description="ABC transporter" evidence="5">
    <location>
        <begin position="6"/>
        <end position="230"/>
    </location>
</feature>
<dbReference type="Gene3D" id="3.40.50.300">
    <property type="entry name" value="P-loop containing nucleotide triphosphate hydrolases"/>
    <property type="match status" value="1"/>
</dbReference>
<dbReference type="PANTHER" id="PTHR42939:SF1">
    <property type="entry name" value="ABC TRANSPORTER ATP-BINDING PROTEIN ALBC-RELATED"/>
    <property type="match status" value="1"/>
</dbReference>
<feature type="compositionally biased region" description="Basic and acidic residues" evidence="4">
    <location>
        <begin position="336"/>
        <end position="349"/>
    </location>
</feature>
<dbReference type="GO" id="GO:0005524">
    <property type="term" value="F:ATP binding"/>
    <property type="evidence" value="ECO:0007669"/>
    <property type="project" value="UniProtKB-KW"/>
</dbReference>
<evidence type="ECO:0000259" key="5">
    <source>
        <dbReference type="PROSITE" id="PS50893"/>
    </source>
</evidence>
<sequence>MPSPAIEIEGLTKFYGDVRGVEDLDLTVPRGKLFGFLGPNGAGKSTAIRLILGFLNPSAGTARVLGAPIDDKAAFLDVRQHVGHIPSDPQFYDEVTGRKTLDYFASLSGDERREELLERFSVPLDRPVRAYSRGNRQKLAIVQAFMHDPKLVVMDEPTSGLDPLVQQEFYEFLSQERDRGVSVFFSTHILSEVRQVCDRVAIIREGRLVAVEDIDDLLDRSGKVVTFSSPDEISLADFAFDETIDARIEPDGSLRLVISGNYDALVDALENYRVEDLEVRETAIEDVFMHFYDAGPEGEARQDNEGETETQQETVTDGEPATDTGVSPDAGPTNGEVRDPTDDKAGGRK</sequence>
<dbReference type="PROSITE" id="PS50893">
    <property type="entry name" value="ABC_TRANSPORTER_2"/>
    <property type="match status" value="1"/>
</dbReference>
<organism evidence="6 7">
    <name type="scientific">Haloferax elongans ATCC BAA-1513</name>
    <dbReference type="NCBI Taxonomy" id="1230453"/>
    <lineage>
        <taxon>Archaea</taxon>
        <taxon>Methanobacteriati</taxon>
        <taxon>Methanobacteriota</taxon>
        <taxon>Stenosarchaea group</taxon>
        <taxon>Halobacteria</taxon>
        <taxon>Halobacteriales</taxon>
        <taxon>Haloferacaceae</taxon>
        <taxon>Haloferax</taxon>
    </lineage>
</organism>
<dbReference type="EMBL" id="AOLK01000011">
    <property type="protein sequence ID" value="ELZ87515.1"/>
    <property type="molecule type" value="Genomic_DNA"/>
</dbReference>
<accession>M0HSG5</accession>
<proteinExistence type="predicted"/>
<feature type="region of interest" description="Disordered" evidence="4">
    <location>
        <begin position="296"/>
        <end position="349"/>
    </location>
</feature>
<comment type="caution">
    <text evidence="6">The sequence shown here is derived from an EMBL/GenBank/DDBJ whole genome shotgun (WGS) entry which is preliminary data.</text>
</comment>
<keyword evidence="7" id="KW-1185">Reference proteome</keyword>
<dbReference type="AlphaFoldDB" id="M0HSG5"/>
<keyword evidence="1" id="KW-0813">Transport</keyword>
<dbReference type="GO" id="GO:0016887">
    <property type="term" value="F:ATP hydrolysis activity"/>
    <property type="evidence" value="ECO:0007669"/>
    <property type="project" value="InterPro"/>
</dbReference>
<evidence type="ECO:0000313" key="6">
    <source>
        <dbReference type="EMBL" id="ELZ87515.1"/>
    </source>
</evidence>
<dbReference type="CDD" id="cd03230">
    <property type="entry name" value="ABC_DR_subfamily_A"/>
    <property type="match status" value="1"/>
</dbReference>
<protein>
    <submittedName>
        <fullName evidence="6">ABC transporter ATP-binding protein</fullName>
    </submittedName>
</protein>
<dbReference type="InterPro" id="IPR003439">
    <property type="entry name" value="ABC_transporter-like_ATP-bd"/>
</dbReference>
<dbReference type="PATRIC" id="fig|1230453.4.peg.787"/>
<dbReference type="SUPFAM" id="SSF52540">
    <property type="entry name" value="P-loop containing nucleoside triphosphate hydrolases"/>
    <property type="match status" value="1"/>
</dbReference>
<evidence type="ECO:0000313" key="7">
    <source>
        <dbReference type="Proteomes" id="UP000011612"/>
    </source>
</evidence>
<reference evidence="6 7" key="1">
    <citation type="journal article" date="2014" name="PLoS Genet.">
        <title>Phylogenetically driven sequencing of extremely halophilic archaea reveals strategies for static and dynamic osmo-response.</title>
        <authorList>
            <person name="Becker E.A."/>
            <person name="Seitzer P.M."/>
            <person name="Tritt A."/>
            <person name="Larsen D."/>
            <person name="Krusor M."/>
            <person name="Yao A.I."/>
            <person name="Wu D."/>
            <person name="Madern D."/>
            <person name="Eisen J.A."/>
            <person name="Darling A.E."/>
            <person name="Facciotti M.T."/>
        </authorList>
    </citation>
    <scope>NUCLEOTIDE SEQUENCE [LARGE SCALE GENOMIC DNA]</scope>
    <source>
        <strain evidence="6 7">ATCC BAA-1513</strain>
    </source>
</reference>
<dbReference type="InterPro" id="IPR003593">
    <property type="entry name" value="AAA+_ATPase"/>
</dbReference>
<dbReference type="Proteomes" id="UP000011612">
    <property type="component" value="Unassembled WGS sequence"/>
</dbReference>
<dbReference type="InterPro" id="IPR027417">
    <property type="entry name" value="P-loop_NTPase"/>
</dbReference>
<evidence type="ECO:0000256" key="2">
    <source>
        <dbReference type="ARBA" id="ARBA00022741"/>
    </source>
</evidence>
<dbReference type="PANTHER" id="PTHR42939">
    <property type="entry name" value="ABC TRANSPORTER ATP-BINDING PROTEIN ALBC-RELATED"/>
    <property type="match status" value="1"/>
</dbReference>